<gene>
    <name evidence="2" type="ORF">KL86DYS2_10187</name>
</gene>
<keyword evidence="1" id="KW-0472">Membrane</keyword>
<evidence type="ECO:0008006" key="3">
    <source>
        <dbReference type="Google" id="ProtNLM"/>
    </source>
</evidence>
<dbReference type="GO" id="GO:0022857">
    <property type="term" value="F:transmembrane transporter activity"/>
    <property type="evidence" value="ECO:0007669"/>
    <property type="project" value="TreeGrafter"/>
</dbReference>
<feature type="transmembrane region" description="Helical" evidence="1">
    <location>
        <begin position="379"/>
        <end position="400"/>
    </location>
</feature>
<evidence type="ECO:0000313" key="2">
    <source>
        <dbReference type="EMBL" id="SBV91450.1"/>
    </source>
</evidence>
<evidence type="ECO:0000256" key="1">
    <source>
        <dbReference type="SAM" id="Phobius"/>
    </source>
</evidence>
<proteinExistence type="predicted"/>
<name>A0A212IWA9_9BACT</name>
<keyword evidence="1" id="KW-0812">Transmembrane</keyword>
<feature type="transmembrane region" description="Helical" evidence="1">
    <location>
        <begin position="16"/>
        <end position="34"/>
    </location>
</feature>
<reference evidence="2" key="1">
    <citation type="submission" date="2016-04" db="EMBL/GenBank/DDBJ databases">
        <authorList>
            <person name="Evans L.H."/>
            <person name="Alamgir A."/>
            <person name="Owens N."/>
            <person name="Weber N.D."/>
            <person name="Virtaneva K."/>
            <person name="Barbian K."/>
            <person name="Babar A."/>
            <person name="Rosenke K."/>
        </authorList>
    </citation>
    <scope>NUCLEOTIDE SEQUENCE</scope>
    <source>
        <strain evidence="2">86-2</strain>
    </source>
</reference>
<dbReference type="PANTHER" id="PTHR30572:SF4">
    <property type="entry name" value="ABC TRANSPORTER PERMEASE YTRF"/>
    <property type="match status" value="1"/>
</dbReference>
<sequence>MLKQIFKIIINQRKSNYWIVAELLFVSICLWYIVDYMEVLRSVRNIPFGYNIENTYRIDLNERLEDSENYISPEEKTTTSGEDLLSIMELIRQYPPIESVSLSIASQPYAATPYSQAYYKKLSYNKIGVSAQEYKVTPSFFDVFKTQSITQKDLKQALNRHSVIISANAATELLKGEEAIGKNIIVGENGEEKQITGEYVPVRWTEYFKANPSFYTLLSEEEIIKNINSDNLSQMELCIRVKPDIKDDFIDKFIKDMAPKIMVGNIYLMDVRPSSYIRKAAVGPEESTIFVRTFLLGFLLINIFLGVSGVFGLRTQQRKSELGLRIALGSSKVKLQLLVITEGLLLLSAVMIPVIIIALNFGLFELVHLDWVAFTFLRFIIGISVTYAIMALIILVGVWYPAYRATKINPTEVLRNE</sequence>
<dbReference type="AlphaFoldDB" id="A0A212IWA9"/>
<dbReference type="PANTHER" id="PTHR30572">
    <property type="entry name" value="MEMBRANE COMPONENT OF TRANSPORTER-RELATED"/>
    <property type="match status" value="1"/>
</dbReference>
<feature type="transmembrane region" description="Helical" evidence="1">
    <location>
        <begin position="335"/>
        <end position="359"/>
    </location>
</feature>
<dbReference type="GO" id="GO:0005886">
    <property type="term" value="C:plasma membrane"/>
    <property type="evidence" value="ECO:0007669"/>
    <property type="project" value="TreeGrafter"/>
</dbReference>
<organism evidence="2">
    <name type="scientific">uncultured Dysgonomonas sp</name>
    <dbReference type="NCBI Taxonomy" id="206096"/>
    <lineage>
        <taxon>Bacteria</taxon>
        <taxon>Pseudomonadati</taxon>
        <taxon>Bacteroidota</taxon>
        <taxon>Bacteroidia</taxon>
        <taxon>Bacteroidales</taxon>
        <taxon>Dysgonomonadaceae</taxon>
        <taxon>Dysgonomonas</taxon>
        <taxon>environmental samples</taxon>
    </lineage>
</organism>
<dbReference type="RefSeq" id="WP_296946187.1">
    <property type="nucleotide sequence ID" value="NZ_LT599021.1"/>
</dbReference>
<accession>A0A212IWA9</accession>
<keyword evidence="1" id="KW-1133">Transmembrane helix</keyword>
<dbReference type="EMBL" id="FLUL01000001">
    <property type="protein sequence ID" value="SBV91450.1"/>
    <property type="molecule type" value="Genomic_DNA"/>
</dbReference>
<dbReference type="InterPro" id="IPR050250">
    <property type="entry name" value="Macrolide_Exporter_MacB"/>
</dbReference>
<feature type="transmembrane region" description="Helical" evidence="1">
    <location>
        <begin position="294"/>
        <end position="314"/>
    </location>
</feature>
<protein>
    <recommendedName>
        <fullName evidence="3">ABC3 transporter permease protein domain-containing protein</fullName>
    </recommendedName>
</protein>